<dbReference type="InterPro" id="IPR006447">
    <property type="entry name" value="Myb_dom_plants"/>
</dbReference>
<dbReference type="Pfam" id="PF00249">
    <property type="entry name" value="Myb_DNA-binding"/>
    <property type="match status" value="1"/>
</dbReference>
<sequence length="172" mass="19196">MAFANLSLKAATGKWTHDEHARFLVGMQMFPNGPWRRVAAIVQTRTVRQLRTHAQKYRAKLARQGQAVVQRSCLPSSDKATTITAPSSPLNFVMEDNLEPHQYADAKIQFDECIELLVDAFGDISETFDVLGPLETAPWPSSFEFEVPERAAVRAKVLPMASATFPTESMML</sequence>
<dbReference type="PANTHER" id="PTHR12802:SF155">
    <property type="entry name" value="DEUBIQUITINASE MYSM1"/>
    <property type="match status" value="1"/>
</dbReference>
<dbReference type="NCBIfam" id="TIGR01557">
    <property type="entry name" value="myb_SHAQKYF"/>
    <property type="match status" value="1"/>
</dbReference>
<comment type="caution">
    <text evidence="5">The sequence shown here is derived from an EMBL/GenBank/DDBJ whole genome shotgun (WGS) entry which is preliminary data.</text>
</comment>
<proteinExistence type="predicted"/>
<dbReference type="CDD" id="cd00167">
    <property type="entry name" value="SANT"/>
    <property type="match status" value="1"/>
</dbReference>
<evidence type="ECO:0000256" key="3">
    <source>
        <dbReference type="ARBA" id="ARBA00023242"/>
    </source>
</evidence>
<reference evidence="5 6" key="1">
    <citation type="submission" date="2019-07" db="EMBL/GenBank/DDBJ databases">
        <title>Genomics analysis of Aphanomyces spp. identifies a new class of oomycete effector associated with host adaptation.</title>
        <authorList>
            <person name="Gaulin E."/>
        </authorList>
    </citation>
    <scope>NUCLEOTIDE SEQUENCE [LARGE SCALE GENOMIC DNA]</scope>
    <source>
        <strain evidence="5 6">ATCC 201684</strain>
    </source>
</reference>
<keyword evidence="2" id="KW-0804">Transcription</keyword>
<dbReference type="SUPFAM" id="SSF46689">
    <property type="entry name" value="Homeodomain-like"/>
    <property type="match status" value="1"/>
</dbReference>
<evidence type="ECO:0000256" key="1">
    <source>
        <dbReference type="ARBA" id="ARBA00023015"/>
    </source>
</evidence>
<keyword evidence="1" id="KW-0805">Transcription regulation</keyword>
<dbReference type="SMART" id="SM00717">
    <property type="entry name" value="SANT"/>
    <property type="match status" value="1"/>
</dbReference>
<evidence type="ECO:0000313" key="5">
    <source>
        <dbReference type="EMBL" id="KAF0735444.1"/>
    </source>
</evidence>
<keyword evidence="6" id="KW-1185">Reference proteome</keyword>
<dbReference type="PANTHER" id="PTHR12802">
    <property type="entry name" value="SWI/SNF COMPLEX-RELATED"/>
    <property type="match status" value="1"/>
</dbReference>
<name>A0A6G0X692_9STRA</name>
<dbReference type="EMBL" id="VJMJ01000098">
    <property type="protein sequence ID" value="KAF0735444.1"/>
    <property type="molecule type" value="Genomic_DNA"/>
</dbReference>
<evidence type="ECO:0000313" key="6">
    <source>
        <dbReference type="Proteomes" id="UP000481153"/>
    </source>
</evidence>
<evidence type="ECO:0000259" key="4">
    <source>
        <dbReference type="PROSITE" id="PS51294"/>
    </source>
</evidence>
<accession>A0A6G0X692</accession>
<feature type="domain" description="HTH myb-type" evidence="4">
    <location>
        <begin position="13"/>
        <end position="62"/>
    </location>
</feature>
<dbReference type="GO" id="GO:0003677">
    <property type="term" value="F:DNA binding"/>
    <property type="evidence" value="ECO:0007669"/>
    <property type="project" value="InterPro"/>
</dbReference>
<organism evidence="5 6">
    <name type="scientific">Aphanomyces euteiches</name>
    <dbReference type="NCBI Taxonomy" id="100861"/>
    <lineage>
        <taxon>Eukaryota</taxon>
        <taxon>Sar</taxon>
        <taxon>Stramenopiles</taxon>
        <taxon>Oomycota</taxon>
        <taxon>Saprolegniomycetes</taxon>
        <taxon>Saprolegniales</taxon>
        <taxon>Verrucalvaceae</taxon>
        <taxon>Aphanomyces</taxon>
    </lineage>
</organism>
<gene>
    <name evidence="5" type="ORF">Ae201684_008130</name>
</gene>
<dbReference type="VEuPathDB" id="FungiDB:AeMF1_008933"/>
<dbReference type="AlphaFoldDB" id="A0A6G0X692"/>
<dbReference type="Proteomes" id="UP000481153">
    <property type="component" value="Unassembled WGS sequence"/>
</dbReference>
<protein>
    <recommendedName>
        <fullName evidence="4">HTH myb-type domain-containing protein</fullName>
    </recommendedName>
</protein>
<dbReference type="InterPro" id="IPR001005">
    <property type="entry name" value="SANT/Myb"/>
</dbReference>
<keyword evidence="3" id="KW-0539">Nucleus</keyword>
<dbReference type="PROSITE" id="PS51294">
    <property type="entry name" value="HTH_MYB"/>
    <property type="match status" value="1"/>
</dbReference>
<evidence type="ECO:0000256" key="2">
    <source>
        <dbReference type="ARBA" id="ARBA00023163"/>
    </source>
</evidence>
<dbReference type="InterPro" id="IPR009057">
    <property type="entry name" value="Homeodomain-like_sf"/>
</dbReference>
<dbReference type="InterPro" id="IPR017930">
    <property type="entry name" value="Myb_dom"/>
</dbReference>
<dbReference type="Gene3D" id="1.10.10.60">
    <property type="entry name" value="Homeodomain-like"/>
    <property type="match status" value="1"/>
</dbReference>